<gene>
    <name evidence="1" type="ORF">BLNAU_18500</name>
</gene>
<reference evidence="1 2" key="1">
    <citation type="journal article" date="2022" name="bioRxiv">
        <title>Genomics of Preaxostyla Flagellates Illuminates Evolutionary Transitions and the Path Towards Mitochondrial Loss.</title>
        <authorList>
            <person name="Novak L.V.F."/>
            <person name="Treitli S.C."/>
            <person name="Pyrih J."/>
            <person name="Halakuc P."/>
            <person name="Pipaliya S.V."/>
            <person name="Vacek V."/>
            <person name="Brzon O."/>
            <person name="Soukal P."/>
            <person name="Eme L."/>
            <person name="Dacks J.B."/>
            <person name="Karnkowska A."/>
            <person name="Elias M."/>
            <person name="Hampl V."/>
        </authorList>
    </citation>
    <scope>NUCLEOTIDE SEQUENCE [LARGE SCALE GENOMIC DNA]</scope>
    <source>
        <strain evidence="1">NAU3</strain>
        <tissue evidence="1">Gut</tissue>
    </source>
</reference>
<protein>
    <submittedName>
        <fullName evidence="1">Uncharacterized protein</fullName>
    </submittedName>
</protein>
<proteinExistence type="predicted"/>
<evidence type="ECO:0000313" key="1">
    <source>
        <dbReference type="EMBL" id="KAK2946587.1"/>
    </source>
</evidence>
<evidence type="ECO:0000313" key="2">
    <source>
        <dbReference type="Proteomes" id="UP001281761"/>
    </source>
</evidence>
<accession>A0ABQ9X6Q6</accession>
<dbReference type="Proteomes" id="UP001281761">
    <property type="component" value="Unassembled WGS sequence"/>
</dbReference>
<dbReference type="EMBL" id="JARBJD010000224">
    <property type="protein sequence ID" value="KAK2946587.1"/>
    <property type="molecule type" value="Genomic_DNA"/>
</dbReference>
<name>A0ABQ9X6Q6_9EUKA</name>
<keyword evidence="2" id="KW-1185">Reference proteome</keyword>
<sequence>MGCVASARQVSPPEKPSLKETSLRTFNNHLDFTITPELIDELSSLNKNFFSQIPILALDHHPMMYLKFFTFTILRSDSIDIKRILVQIFQKSLYGNEIHLPDEYIPISAFCCLLDWFSISDGDTCFECRNSIK</sequence>
<organism evidence="1 2">
    <name type="scientific">Blattamonas nauphoetae</name>
    <dbReference type="NCBI Taxonomy" id="2049346"/>
    <lineage>
        <taxon>Eukaryota</taxon>
        <taxon>Metamonada</taxon>
        <taxon>Preaxostyla</taxon>
        <taxon>Oxymonadida</taxon>
        <taxon>Blattamonas</taxon>
    </lineage>
</organism>
<comment type="caution">
    <text evidence="1">The sequence shown here is derived from an EMBL/GenBank/DDBJ whole genome shotgun (WGS) entry which is preliminary data.</text>
</comment>